<comment type="subcellular location">
    <subcellularLocation>
        <location evidence="1 13">Cytoplasm</location>
    </subcellularLocation>
</comment>
<name>A0A8J4ATN3_9CHLO</name>
<feature type="region of interest" description="Disordered" evidence="14">
    <location>
        <begin position="298"/>
        <end position="417"/>
    </location>
</feature>
<evidence type="ECO:0000313" key="17">
    <source>
        <dbReference type="Proteomes" id="UP000747399"/>
    </source>
</evidence>
<dbReference type="GO" id="GO:0000045">
    <property type="term" value="P:autophagosome assembly"/>
    <property type="evidence" value="ECO:0007669"/>
    <property type="project" value="TreeGrafter"/>
</dbReference>
<dbReference type="GO" id="GO:0005737">
    <property type="term" value="C:cytoplasm"/>
    <property type="evidence" value="ECO:0007669"/>
    <property type="project" value="UniProtKB-SubCell"/>
</dbReference>
<comment type="subunit">
    <text evidence="11">Interacts with ATG8.</text>
</comment>
<evidence type="ECO:0000256" key="13">
    <source>
        <dbReference type="RuleBase" id="RU363115"/>
    </source>
</evidence>
<evidence type="ECO:0000313" key="16">
    <source>
        <dbReference type="EMBL" id="GIL47680.1"/>
    </source>
</evidence>
<evidence type="ECO:0000256" key="7">
    <source>
        <dbReference type="ARBA" id="ARBA00022807"/>
    </source>
</evidence>
<dbReference type="GO" id="GO:0034727">
    <property type="term" value="P:piecemeal microautophagy of the nucleus"/>
    <property type="evidence" value="ECO:0007669"/>
    <property type="project" value="TreeGrafter"/>
</dbReference>
<keyword evidence="5 13" id="KW-0645">Protease</keyword>
<comment type="caution">
    <text evidence="16">The sequence shown here is derived from an EMBL/GenBank/DDBJ whole genome shotgun (WGS) entry which is preliminary data.</text>
</comment>
<evidence type="ECO:0000256" key="4">
    <source>
        <dbReference type="ARBA" id="ARBA00022490"/>
    </source>
</evidence>
<evidence type="ECO:0000256" key="8">
    <source>
        <dbReference type="ARBA" id="ARBA00022927"/>
    </source>
</evidence>
<evidence type="ECO:0000256" key="5">
    <source>
        <dbReference type="ARBA" id="ARBA00022670"/>
    </source>
</evidence>
<accession>A0A8J4ATN3</accession>
<keyword evidence="17" id="KW-1185">Reference proteome</keyword>
<dbReference type="GO" id="GO:0019786">
    <property type="term" value="F:protein-phosphatidylethanolamide deconjugating activity"/>
    <property type="evidence" value="ECO:0007669"/>
    <property type="project" value="InterPro"/>
</dbReference>
<dbReference type="InterPro" id="IPR005078">
    <property type="entry name" value="Peptidase_C54"/>
</dbReference>
<dbReference type="GO" id="GO:0004197">
    <property type="term" value="F:cysteine-type endopeptidase activity"/>
    <property type="evidence" value="ECO:0007669"/>
    <property type="project" value="TreeGrafter"/>
</dbReference>
<evidence type="ECO:0000256" key="3">
    <source>
        <dbReference type="ARBA" id="ARBA00022448"/>
    </source>
</evidence>
<dbReference type="InterPro" id="IPR038765">
    <property type="entry name" value="Papain-like_cys_pep_sf"/>
</dbReference>
<dbReference type="PANTHER" id="PTHR22624">
    <property type="entry name" value="CYSTEINE PROTEASE ATG4"/>
    <property type="match status" value="1"/>
</dbReference>
<evidence type="ECO:0000256" key="1">
    <source>
        <dbReference type="ARBA" id="ARBA00004496"/>
    </source>
</evidence>
<keyword evidence="7" id="KW-0788">Thiol protease</keyword>
<feature type="region of interest" description="Disordered" evidence="14">
    <location>
        <begin position="660"/>
        <end position="687"/>
    </location>
</feature>
<dbReference type="GO" id="GO:0015031">
    <property type="term" value="P:protein transport"/>
    <property type="evidence" value="ECO:0007669"/>
    <property type="project" value="UniProtKB-KW"/>
</dbReference>
<feature type="region of interest" description="Disordered" evidence="14">
    <location>
        <begin position="459"/>
        <end position="495"/>
    </location>
</feature>
<dbReference type="Proteomes" id="UP000747399">
    <property type="component" value="Unassembled WGS sequence"/>
</dbReference>
<evidence type="ECO:0000256" key="9">
    <source>
        <dbReference type="ARBA" id="ARBA00023006"/>
    </source>
</evidence>
<dbReference type="InterPro" id="IPR046792">
    <property type="entry name" value="Peptidase_C54_cat"/>
</dbReference>
<feature type="compositionally biased region" description="Basic and acidic residues" evidence="14">
    <location>
        <begin position="475"/>
        <end position="487"/>
    </location>
</feature>
<reference evidence="16" key="1">
    <citation type="journal article" date="2021" name="Proc. Natl. Acad. Sci. U.S.A.">
        <title>Three genomes in the algal genus Volvox reveal the fate of a haploid sex-determining region after a transition to homothallism.</title>
        <authorList>
            <person name="Yamamoto K."/>
            <person name="Hamaji T."/>
            <person name="Kawai-Toyooka H."/>
            <person name="Matsuzaki R."/>
            <person name="Takahashi F."/>
            <person name="Nishimura Y."/>
            <person name="Kawachi M."/>
            <person name="Noguchi H."/>
            <person name="Minakuchi Y."/>
            <person name="Umen J.G."/>
            <person name="Toyoda A."/>
            <person name="Nozaki H."/>
        </authorList>
    </citation>
    <scope>NUCLEOTIDE SEQUENCE</scope>
    <source>
        <strain evidence="16">NIES-3780</strain>
    </source>
</reference>
<gene>
    <name evidence="16" type="ORF">Vafri_4440</name>
</gene>
<evidence type="ECO:0000256" key="12">
    <source>
        <dbReference type="ARBA" id="ARBA00045891"/>
    </source>
</evidence>
<dbReference type="PANTHER" id="PTHR22624:SF49">
    <property type="entry name" value="CYSTEINE PROTEASE"/>
    <property type="match status" value="1"/>
</dbReference>
<feature type="compositionally biased region" description="Basic and acidic residues" evidence="14">
    <location>
        <begin position="342"/>
        <end position="357"/>
    </location>
</feature>
<sequence>MSNGTGTATLTAGQSFYLKITQFAFSMSQALSLRKLADIMHGTTNLSQQPVWLLGTYYGVHKGSNEVLDPESMEAMLADFRSRLWLTYRKDFPSLGKWNQVGFRARVLGCCLGRSVPAGPSMLTSDVGWGCTIRSGQMLLAEALARITLGRCWSRQSSSLDEAQPVVKLFLDHPNALLSIHRICTAGVSAGIVPGRWVGPWMLCKGLEALFSPLGRERPMGMHLHVACGSGGGAPELDTTAIRAQMAAATATTAVQGTSKREERVSIHGRCKVDTAPAWGGDSAPILCSGSAQVGDGMDAANGGEGRGSLQAAVGSQGWDDPDRRSSDGPLQAADTADTDIAADRDSQSRPQLRGEELYSCVTGPLRSGKRSQGPLALEAKKGPTEDGAVCDGPDVQTARRSGPACGLPSLSPGPVAATAAEPASAVSVAREEVTRANGDHRVDAHAFGAVGCREESSPGLPALGHGANRAGNAAEERTRGQCRDGDAAGPSGRHAASTPVLLLVPLTLGMDKINTVYLLQLQQILSWPQSVGIVGGRPSASLYLCGVQDNSFLYLDPHEAQPAVRWGIGEADAGRTHKTATGSGPAVALPHTSLATYFCDTLRVLPAAALDPSMAIGFLCMGPADLEDLFSRLDGLAKEYSLAPLMTLTSGGALAGAGLEDDFEEPDFGPGQPAGKQQQLEEWELV</sequence>
<keyword evidence="8 13" id="KW-0653">Protein transport</keyword>
<protein>
    <recommendedName>
        <fullName evidence="13">Cysteine protease</fullName>
        <ecNumber evidence="13">3.4.22.-</ecNumber>
    </recommendedName>
</protein>
<keyword evidence="4 13" id="KW-0963">Cytoplasm</keyword>
<dbReference type="GO" id="GO:0035973">
    <property type="term" value="P:aggrephagy"/>
    <property type="evidence" value="ECO:0007669"/>
    <property type="project" value="TreeGrafter"/>
</dbReference>
<evidence type="ECO:0000256" key="6">
    <source>
        <dbReference type="ARBA" id="ARBA00022801"/>
    </source>
</evidence>
<keyword evidence="3" id="KW-0813">Transport</keyword>
<dbReference type="GO" id="GO:0016485">
    <property type="term" value="P:protein processing"/>
    <property type="evidence" value="ECO:0007669"/>
    <property type="project" value="TreeGrafter"/>
</dbReference>
<evidence type="ECO:0000256" key="2">
    <source>
        <dbReference type="ARBA" id="ARBA00010958"/>
    </source>
</evidence>
<feature type="domain" description="Peptidase C54 catalytic" evidence="15">
    <location>
        <begin position="495"/>
        <end position="632"/>
    </location>
</feature>
<proteinExistence type="inferred from homology"/>
<evidence type="ECO:0000256" key="11">
    <source>
        <dbReference type="ARBA" id="ARBA00038724"/>
    </source>
</evidence>
<evidence type="ECO:0000259" key="15">
    <source>
        <dbReference type="Pfam" id="PF03416"/>
    </source>
</evidence>
<keyword evidence="6 13" id="KW-0378">Hydrolase</keyword>
<comment type="function">
    <text evidence="12">Cysteine protease that plays a key role in autophagy by mediating both proteolytic activation and delipidation of ATG8 family proteins. The protease activity is required for proteolytic activation of ATG8 family proteins: cleaves the C-terminal amino acid of ATG8 proteins to reveal a C-terminal glycine. Exposure of the glycine at the C-terminus is essential for ATG8 proteins conjugation to phosphatidylethanolamine (PE) and insertion to membranes, which is necessary for autophagy. In addition to the protease activity, also mediates delipidation of PE-conjugated ATG8 proteins.</text>
</comment>
<dbReference type="SUPFAM" id="SSF54001">
    <property type="entry name" value="Cysteine proteinases"/>
    <property type="match status" value="1"/>
</dbReference>
<dbReference type="Pfam" id="PF03416">
    <property type="entry name" value="Peptidase_C54"/>
    <property type="match status" value="2"/>
</dbReference>
<dbReference type="EMBL" id="BNCO01000004">
    <property type="protein sequence ID" value="GIL47680.1"/>
    <property type="molecule type" value="Genomic_DNA"/>
</dbReference>
<feature type="domain" description="Peptidase C54 catalytic" evidence="15">
    <location>
        <begin position="74"/>
        <end position="225"/>
    </location>
</feature>
<evidence type="ECO:0000256" key="10">
    <source>
        <dbReference type="ARBA" id="ARBA00029362"/>
    </source>
</evidence>
<comment type="catalytic activity">
    <reaction evidence="10">
        <text>[protein]-C-terminal L-amino acid-glycyl-phosphatidylethanolamide + H2O = [protein]-C-terminal L-amino acid-glycine + a 1,2-diacyl-sn-glycero-3-phosphoethanolamine</text>
        <dbReference type="Rhea" id="RHEA:67548"/>
        <dbReference type="Rhea" id="RHEA-COMP:17323"/>
        <dbReference type="Rhea" id="RHEA-COMP:17324"/>
        <dbReference type="ChEBI" id="CHEBI:15377"/>
        <dbReference type="ChEBI" id="CHEBI:64612"/>
        <dbReference type="ChEBI" id="CHEBI:172940"/>
        <dbReference type="ChEBI" id="CHEBI:172941"/>
    </reaction>
    <physiologicalReaction direction="left-to-right" evidence="10">
        <dbReference type="Rhea" id="RHEA:67549"/>
    </physiologicalReaction>
</comment>
<keyword evidence="9 13" id="KW-0072">Autophagy</keyword>
<dbReference type="EC" id="3.4.22.-" evidence="13"/>
<evidence type="ECO:0000256" key="14">
    <source>
        <dbReference type="SAM" id="MobiDB-lite"/>
    </source>
</evidence>
<dbReference type="GO" id="GO:0000423">
    <property type="term" value="P:mitophagy"/>
    <property type="evidence" value="ECO:0007669"/>
    <property type="project" value="TreeGrafter"/>
</dbReference>
<organism evidence="16 17">
    <name type="scientific">Volvox africanus</name>
    <dbReference type="NCBI Taxonomy" id="51714"/>
    <lineage>
        <taxon>Eukaryota</taxon>
        <taxon>Viridiplantae</taxon>
        <taxon>Chlorophyta</taxon>
        <taxon>core chlorophytes</taxon>
        <taxon>Chlorophyceae</taxon>
        <taxon>CS clade</taxon>
        <taxon>Chlamydomonadales</taxon>
        <taxon>Volvocaceae</taxon>
        <taxon>Volvox</taxon>
    </lineage>
</organism>
<dbReference type="AlphaFoldDB" id="A0A8J4ATN3"/>
<comment type="similarity">
    <text evidence="2 13">Belongs to the peptidase C54 family.</text>
</comment>